<dbReference type="Proteomes" id="UP000198916">
    <property type="component" value="Unassembled WGS sequence"/>
</dbReference>
<dbReference type="OrthoDB" id="9811281at2"/>
<evidence type="ECO:0000256" key="5">
    <source>
        <dbReference type="SAM" id="MobiDB-lite"/>
    </source>
</evidence>
<name>A0A1H7JKQ4_9SPHI</name>
<proteinExistence type="predicted"/>
<dbReference type="GO" id="GO:0009055">
    <property type="term" value="F:electron transfer activity"/>
    <property type="evidence" value="ECO:0007669"/>
    <property type="project" value="InterPro"/>
</dbReference>
<feature type="domain" description="Cytochrome c" evidence="7">
    <location>
        <begin position="187"/>
        <end position="266"/>
    </location>
</feature>
<dbReference type="GO" id="GO:0046872">
    <property type="term" value="F:metal ion binding"/>
    <property type="evidence" value="ECO:0007669"/>
    <property type="project" value="UniProtKB-KW"/>
</dbReference>
<dbReference type="InterPro" id="IPR038414">
    <property type="entry name" value="CcoP_N_sf"/>
</dbReference>
<feature type="region of interest" description="Disordered" evidence="5">
    <location>
        <begin position="266"/>
        <end position="305"/>
    </location>
</feature>
<evidence type="ECO:0000313" key="9">
    <source>
        <dbReference type="Proteomes" id="UP000198916"/>
    </source>
</evidence>
<feature type="transmembrane region" description="Helical" evidence="6">
    <location>
        <begin position="120"/>
        <end position="143"/>
    </location>
</feature>
<sequence>MEIAFIQIDNVEEAATATSLFGSGNINNDILIIALIIVMIVVLAAAIVVLKAMRVMVRITMPHILEAEKETKVQALAARKAKRRAWWNKLMGLRPIAEEKDLIIDHTYDDIKELDNPVPAWFNGLFYASVVFAAVYLCVYHVFGWGPNQDQEYEREMAKAEKARQEWLAQAANNIDENSVEVDAQPETIAAGQAVFTQNCAVCHGNAGEGGIGPNLTDEFWLHGGEIQDVFKTVKYGVLDKGMVPWEQSLTPAQIAEVSNYILSLRGTNPPNPKEPQGDKVEYQSAQDAAGTETATVAGDEKKVI</sequence>
<reference evidence="9" key="1">
    <citation type="submission" date="2016-10" db="EMBL/GenBank/DDBJ databases">
        <authorList>
            <person name="Varghese N."/>
            <person name="Submissions S."/>
        </authorList>
    </citation>
    <scope>NUCLEOTIDE SEQUENCE [LARGE SCALE GENOMIC DNA]</scope>
    <source>
        <strain evidence="9">Jip14</strain>
    </source>
</reference>
<evidence type="ECO:0000256" key="4">
    <source>
        <dbReference type="PROSITE-ProRule" id="PRU00433"/>
    </source>
</evidence>
<dbReference type="PROSITE" id="PS51007">
    <property type="entry name" value="CYTC"/>
    <property type="match status" value="1"/>
</dbReference>
<keyword evidence="6" id="KW-0812">Transmembrane</keyword>
<dbReference type="SUPFAM" id="SSF46626">
    <property type="entry name" value="Cytochrome c"/>
    <property type="match status" value="1"/>
</dbReference>
<evidence type="ECO:0000256" key="3">
    <source>
        <dbReference type="ARBA" id="ARBA00023004"/>
    </source>
</evidence>
<keyword evidence="6" id="KW-1133">Transmembrane helix</keyword>
<gene>
    <name evidence="8" type="ORF">SAMN05421740_102593</name>
</gene>
<evidence type="ECO:0000256" key="1">
    <source>
        <dbReference type="ARBA" id="ARBA00022617"/>
    </source>
</evidence>
<keyword evidence="9" id="KW-1185">Reference proteome</keyword>
<dbReference type="Pfam" id="PF13442">
    <property type="entry name" value="Cytochrome_CBB3"/>
    <property type="match status" value="1"/>
</dbReference>
<feature type="transmembrane region" description="Helical" evidence="6">
    <location>
        <begin position="30"/>
        <end position="50"/>
    </location>
</feature>
<keyword evidence="2 4" id="KW-0479">Metal-binding</keyword>
<dbReference type="Pfam" id="PF14715">
    <property type="entry name" value="FixP_N"/>
    <property type="match status" value="1"/>
</dbReference>
<accession>A0A1H7JKQ4</accession>
<dbReference type="InterPro" id="IPR009056">
    <property type="entry name" value="Cyt_c-like_dom"/>
</dbReference>
<dbReference type="RefSeq" id="WP_090603907.1">
    <property type="nucleotide sequence ID" value="NZ_FNZR01000002.1"/>
</dbReference>
<dbReference type="InterPro" id="IPR050597">
    <property type="entry name" value="Cytochrome_c_Oxidase_Subunit"/>
</dbReference>
<organism evidence="8 9">
    <name type="scientific">Parapedobacter koreensis</name>
    <dbReference type="NCBI Taxonomy" id="332977"/>
    <lineage>
        <taxon>Bacteria</taxon>
        <taxon>Pseudomonadati</taxon>
        <taxon>Bacteroidota</taxon>
        <taxon>Sphingobacteriia</taxon>
        <taxon>Sphingobacteriales</taxon>
        <taxon>Sphingobacteriaceae</taxon>
        <taxon>Parapedobacter</taxon>
    </lineage>
</organism>
<dbReference type="InterPro" id="IPR032858">
    <property type="entry name" value="CcoP_N"/>
</dbReference>
<dbReference type="Gene3D" id="1.10.760.10">
    <property type="entry name" value="Cytochrome c-like domain"/>
    <property type="match status" value="1"/>
</dbReference>
<evidence type="ECO:0000259" key="7">
    <source>
        <dbReference type="PROSITE" id="PS51007"/>
    </source>
</evidence>
<keyword evidence="6" id="KW-0472">Membrane</keyword>
<dbReference type="STRING" id="332977.SAMN05421740_102593"/>
<dbReference type="PANTHER" id="PTHR33751">
    <property type="entry name" value="CBB3-TYPE CYTOCHROME C OXIDASE SUBUNIT FIXP"/>
    <property type="match status" value="1"/>
</dbReference>
<keyword evidence="1 4" id="KW-0349">Heme</keyword>
<dbReference type="InterPro" id="IPR036909">
    <property type="entry name" value="Cyt_c-like_dom_sf"/>
</dbReference>
<evidence type="ECO:0000256" key="2">
    <source>
        <dbReference type="ARBA" id="ARBA00022723"/>
    </source>
</evidence>
<keyword evidence="3 4" id="KW-0408">Iron</keyword>
<evidence type="ECO:0000256" key="6">
    <source>
        <dbReference type="SAM" id="Phobius"/>
    </source>
</evidence>
<dbReference type="AlphaFoldDB" id="A0A1H7JKQ4"/>
<protein>
    <submittedName>
        <fullName evidence="8">Cytochrome c oxidase cbb3-type subunit 3</fullName>
    </submittedName>
</protein>
<evidence type="ECO:0000313" key="8">
    <source>
        <dbReference type="EMBL" id="SEK75152.1"/>
    </source>
</evidence>
<dbReference type="Gene3D" id="6.10.280.130">
    <property type="match status" value="1"/>
</dbReference>
<dbReference type="EMBL" id="FNZR01000002">
    <property type="protein sequence ID" value="SEK75152.1"/>
    <property type="molecule type" value="Genomic_DNA"/>
</dbReference>
<dbReference type="GO" id="GO:0020037">
    <property type="term" value="F:heme binding"/>
    <property type="evidence" value="ECO:0007669"/>
    <property type="project" value="InterPro"/>
</dbReference>
<dbReference type="PANTHER" id="PTHR33751:SF1">
    <property type="entry name" value="CBB3-TYPE CYTOCHROME C OXIDASE SUBUNIT FIXP"/>
    <property type="match status" value="1"/>
</dbReference>